<feature type="transmembrane region" description="Helical" evidence="7">
    <location>
        <begin position="20"/>
        <end position="41"/>
    </location>
</feature>
<feature type="transmembrane region" description="Helical" evidence="7">
    <location>
        <begin position="145"/>
        <end position="164"/>
    </location>
</feature>
<name>A0AAJ7BVF8_CEPCN</name>
<dbReference type="GO" id="GO:0015250">
    <property type="term" value="F:water channel activity"/>
    <property type="evidence" value="ECO:0007669"/>
    <property type="project" value="TreeGrafter"/>
</dbReference>
<evidence type="ECO:0000256" key="3">
    <source>
        <dbReference type="ARBA" id="ARBA00022692"/>
    </source>
</evidence>
<dbReference type="GeneID" id="107267813"/>
<evidence type="ECO:0000256" key="1">
    <source>
        <dbReference type="ARBA" id="ARBA00004141"/>
    </source>
</evidence>
<proteinExistence type="inferred from homology"/>
<evidence type="ECO:0000313" key="8">
    <source>
        <dbReference type="Proteomes" id="UP000694920"/>
    </source>
</evidence>
<protein>
    <submittedName>
        <fullName evidence="9">Aquaporin-like</fullName>
    </submittedName>
</protein>
<feature type="transmembrane region" description="Helical" evidence="7">
    <location>
        <begin position="176"/>
        <end position="195"/>
    </location>
</feature>
<comment type="similarity">
    <text evidence="2 6">Belongs to the MIP/aquaporin (TC 1.A.8) family.</text>
</comment>
<dbReference type="Gene3D" id="1.20.1080.10">
    <property type="entry name" value="Glycerol uptake facilitator protein"/>
    <property type="match status" value="1"/>
</dbReference>
<dbReference type="InterPro" id="IPR034294">
    <property type="entry name" value="Aquaporin_transptr"/>
</dbReference>
<dbReference type="PRINTS" id="PR00783">
    <property type="entry name" value="MINTRINSICP"/>
</dbReference>
<dbReference type="PANTHER" id="PTHR19139:SF199">
    <property type="entry name" value="MIP17260P"/>
    <property type="match status" value="1"/>
</dbReference>
<evidence type="ECO:0000256" key="4">
    <source>
        <dbReference type="ARBA" id="ARBA00022989"/>
    </source>
</evidence>
<organism evidence="8 9">
    <name type="scientific">Cephus cinctus</name>
    <name type="common">Wheat stem sawfly</name>
    <dbReference type="NCBI Taxonomy" id="211228"/>
    <lineage>
        <taxon>Eukaryota</taxon>
        <taxon>Metazoa</taxon>
        <taxon>Ecdysozoa</taxon>
        <taxon>Arthropoda</taxon>
        <taxon>Hexapoda</taxon>
        <taxon>Insecta</taxon>
        <taxon>Pterygota</taxon>
        <taxon>Neoptera</taxon>
        <taxon>Endopterygota</taxon>
        <taxon>Hymenoptera</taxon>
        <taxon>Cephoidea</taxon>
        <taxon>Cephidae</taxon>
        <taxon>Cephus</taxon>
    </lineage>
</organism>
<dbReference type="KEGG" id="ccin:107267813"/>
<feature type="transmembrane region" description="Helical" evidence="7">
    <location>
        <begin position="47"/>
        <end position="69"/>
    </location>
</feature>
<dbReference type="Pfam" id="PF00230">
    <property type="entry name" value="MIP"/>
    <property type="match status" value="1"/>
</dbReference>
<dbReference type="Proteomes" id="UP000694920">
    <property type="component" value="Unplaced"/>
</dbReference>
<dbReference type="SUPFAM" id="SSF81338">
    <property type="entry name" value="Aquaporin-like"/>
    <property type="match status" value="1"/>
</dbReference>
<keyword evidence="5 7" id="KW-0472">Membrane</keyword>
<keyword evidence="8" id="KW-1185">Reference proteome</keyword>
<dbReference type="RefSeq" id="XP_015595422.2">
    <property type="nucleotide sequence ID" value="XM_015739936.2"/>
</dbReference>
<evidence type="ECO:0000256" key="6">
    <source>
        <dbReference type="RuleBase" id="RU000477"/>
    </source>
</evidence>
<feature type="transmembrane region" description="Helical" evidence="7">
    <location>
        <begin position="215"/>
        <end position="236"/>
    </location>
</feature>
<evidence type="ECO:0000256" key="2">
    <source>
        <dbReference type="ARBA" id="ARBA00006175"/>
    </source>
</evidence>
<dbReference type="InterPro" id="IPR023271">
    <property type="entry name" value="Aquaporin-like"/>
</dbReference>
<feature type="transmembrane region" description="Helical" evidence="7">
    <location>
        <begin position="96"/>
        <end position="120"/>
    </location>
</feature>
<comment type="subcellular location">
    <subcellularLocation>
        <location evidence="1">Membrane</location>
        <topology evidence="1">Multi-pass membrane protein</topology>
    </subcellularLocation>
</comment>
<dbReference type="AlphaFoldDB" id="A0AAJ7BVF8"/>
<keyword evidence="3 6" id="KW-0812">Transmembrane</keyword>
<accession>A0AAJ7BVF8</accession>
<evidence type="ECO:0000313" key="9">
    <source>
        <dbReference type="RefSeq" id="XP_015595422.2"/>
    </source>
</evidence>
<keyword evidence="6" id="KW-0813">Transport</keyword>
<dbReference type="PANTHER" id="PTHR19139">
    <property type="entry name" value="AQUAPORIN TRANSPORTER"/>
    <property type="match status" value="1"/>
</dbReference>
<sequence>MESDQHNRARQEEVNGSMFYALLSEFVGCVAINLFGCASAIQLMPVLTVTVLSMALTFGLIYIVCTVMFRKISGARFNPAITMGMMVINKMKLFRGVFYIGAQLIGSCVGSLILYCIAPIDESQQFFHRNYSLGVTVPVESITHVQAMLVELIPTFILMLTILTTMETNSTAVQQLAPFAIGLVFIAGICAFAQFTGGSFNPARSFGAALLADYWAGHWVYWAGPILGAILAALLFKAAFENNLRDHEELGYEEDFLEHEVVDEESQGPVIPKVDKAVQAKTTVEPGRSTN</sequence>
<dbReference type="GO" id="GO:0005886">
    <property type="term" value="C:plasma membrane"/>
    <property type="evidence" value="ECO:0007669"/>
    <property type="project" value="TreeGrafter"/>
</dbReference>
<reference evidence="9" key="1">
    <citation type="submission" date="2025-08" db="UniProtKB">
        <authorList>
            <consortium name="RefSeq"/>
        </authorList>
    </citation>
    <scope>IDENTIFICATION</scope>
</reference>
<gene>
    <name evidence="9" type="primary">LOC107267813</name>
</gene>
<evidence type="ECO:0000256" key="5">
    <source>
        <dbReference type="ARBA" id="ARBA00023136"/>
    </source>
</evidence>
<dbReference type="InterPro" id="IPR000425">
    <property type="entry name" value="MIP"/>
</dbReference>
<keyword evidence="4 7" id="KW-1133">Transmembrane helix</keyword>
<evidence type="ECO:0000256" key="7">
    <source>
        <dbReference type="SAM" id="Phobius"/>
    </source>
</evidence>